<organism evidence="2 3">
    <name type="scientific">Virgisporangium aliadipatigenens</name>
    <dbReference type="NCBI Taxonomy" id="741659"/>
    <lineage>
        <taxon>Bacteria</taxon>
        <taxon>Bacillati</taxon>
        <taxon>Actinomycetota</taxon>
        <taxon>Actinomycetes</taxon>
        <taxon>Micromonosporales</taxon>
        <taxon>Micromonosporaceae</taxon>
        <taxon>Virgisporangium</taxon>
    </lineage>
</organism>
<gene>
    <name evidence="2" type="ORF">Val02_12530</name>
</gene>
<dbReference type="SMART" id="SM00320">
    <property type="entry name" value="WD40"/>
    <property type="match status" value="3"/>
</dbReference>
<sequence>MGVDLWGRPLRTELGGDVTALAFAPDGATLAVADTTHDVQLWDVAAGRRAGRPLTGLDAGVGRLAWSGDGRLLAASVWWDGEIEVWDVAAGVSTGRRPAAPLRERWPAGGELMCPVEAMAFDAGGALRVALQPTPDYGTLEDEDDPFTRPPEDELWLGDWYGGDAFEVLRPAGEVAAFGTGGRLLAARDPEGGMRLWDTAARQTLARWADEPLRNLTAVALAPDGRVAACRSSGGGVLLWEPLRFETPGPAHAAAFSPDGALLALGCPGGVVGLLDTATGRAVGAPLAVPTRGAPCVAFSPDGRFLAAGGSAVVPLYPDEPPAGGDAVVLWTLPPAGDR</sequence>
<evidence type="ECO:0000313" key="2">
    <source>
        <dbReference type="EMBL" id="GIJ44367.1"/>
    </source>
</evidence>
<feature type="repeat" description="WD" evidence="1">
    <location>
        <begin position="18"/>
        <end position="52"/>
    </location>
</feature>
<dbReference type="AlphaFoldDB" id="A0A8J4DPE5"/>
<dbReference type="PANTHER" id="PTHR19879">
    <property type="entry name" value="TRANSCRIPTION INITIATION FACTOR TFIID"/>
    <property type="match status" value="1"/>
</dbReference>
<protein>
    <recommendedName>
        <fullName evidence="4">WD40 repeat domain-containing protein</fullName>
    </recommendedName>
</protein>
<accession>A0A8J4DPE5</accession>
<evidence type="ECO:0000256" key="1">
    <source>
        <dbReference type="PROSITE-ProRule" id="PRU00221"/>
    </source>
</evidence>
<dbReference type="Pfam" id="PF00400">
    <property type="entry name" value="WD40"/>
    <property type="match status" value="3"/>
</dbReference>
<evidence type="ECO:0000313" key="3">
    <source>
        <dbReference type="Proteomes" id="UP000619260"/>
    </source>
</evidence>
<dbReference type="InterPro" id="IPR015943">
    <property type="entry name" value="WD40/YVTN_repeat-like_dom_sf"/>
</dbReference>
<name>A0A8J4DPE5_9ACTN</name>
<dbReference type="InterPro" id="IPR011047">
    <property type="entry name" value="Quinoprotein_ADH-like_sf"/>
</dbReference>
<keyword evidence="1" id="KW-0853">WD repeat</keyword>
<keyword evidence="3" id="KW-1185">Reference proteome</keyword>
<dbReference type="PROSITE" id="PS50082">
    <property type="entry name" value="WD_REPEATS_2"/>
    <property type="match status" value="1"/>
</dbReference>
<dbReference type="InterPro" id="IPR001680">
    <property type="entry name" value="WD40_rpt"/>
</dbReference>
<dbReference type="Gene3D" id="2.130.10.10">
    <property type="entry name" value="YVTN repeat-like/Quinoprotein amine dehydrogenase"/>
    <property type="match status" value="2"/>
</dbReference>
<dbReference type="Proteomes" id="UP000619260">
    <property type="component" value="Unassembled WGS sequence"/>
</dbReference>
<evidence type="ECO:0008006" key="4">
    <source>
        <dbReference type="Google" id="ProtNLM"/>
    </source>
</evidence>
<proteinExistence type="predicted"/>
<dbReference type="SUPFAM" id="SSF50998">
    <property type="entry name" value="Quinoprotein alcohol dehydrogenase-like"/>
    <property type="match status" value="1"/>
</dbReference>
<reference evidence="2" key="1">
    <citation type="submission" date="2021-01" db="EMBL/GenBank/DDBJ databases">
        <title>Whole genome shotgun sequence of Virgisporangium aliadipatigenens NBRC 105644.</title>
        <authorList>
            <person name="Komaki H."/>
            <person name="Tamura T."/>
        </authorList>
    </citation>
    <scope>NUCLEOTIDE SEQUENCE</scope>
    <source>
        <strain evidence="2">NBRC 105644</strain>
    </source>
</reference>
<dbReference type="RefSeq" id="WP_203897914.1">
    <property type="nucleotide sequence ID" value="NZ_BOPF01000003.1"/>
</dbReference>
<comment type="caution">
    <text evidence="2">The sequence shown here is derived from an EMBL/GenBank/DDBJ whole genome shotgun (WGS) entry which is preliminary data.</text>
</comment>
<dbReference type="PANTHER" id="PTHR19879:SF9">
    <property type="entry name" value="TRANSCRIPTION INITIATION FACTOR TFIID SUBUNIT 5"/>
    <property type="match status" value="1"/>
</dbReference>
<dbReference type="EMBL" id="BOPF01000003">
    <property type="protein sequence ID" value="GIJ44367.1"/>
    <property type="molecule type" value="Genomic_DNA"/>
</dbReference>